<feature type="region of interest" description="Disordered" evidence="1">
    <location>
        <begin position="46"/>
        <end position="82"/>
    </location>
</feature>
<feature type="compositionally biased region" description="Basic and acidic residues" evidence="1">
    <location>
        <begin position="1"/>
        <end position="25"/>
    </location>
</feature>
<accession>A0ABD5U2D3</accession>
<dbReference type="RefSeq" id="WP_379695372.1">
    <property type="nucleotide sequence ID" value="NZ_JBHSXH010000014.1"/>
</dbReference>
<sequence>MTHSRRKEEATETLVREEGKTRSEASGEVQRAIDIFAYYAQKARDLSDLTTSPSSQNKDTYREQGDAGLDFSTSTKTIYRNY</sequence>
<dbReference type="Gene3D" id="3.40.605.10">
    <property type="entry name" value="Aldehyde Dehydrogenase, Chain A, domain 1"/>
    <property type="match status" value="1"/>
</dbReference>
<organism evidence="3 4">
    <name type="scientific">Halopelagius fulvigenes</name>
    <dbReference type="NCBI Taxonomy" id="1198324"/>
    <lineage>
        <taxon>Archaea</taxon>
        <taxon>Methanobacteriati</taxon>
        <taxon>Methanobacteriota</taxon>
        <taxon>Stenosarchaea group</taxon>
        <taxon>Halobacteria</taxon>
        <taxon>Halobacteriales</taxon>
        <taxon>Haloferacaceae</taxon>
    </lineage>
</organism>
<name>A0ABD5U2D3_9EURY</name>
<evidence type="ECO:0000259" key="2">
    <source>
        <dbReference type="Pfam" id="PF00171"/>
    </source>
</evidence>
<dbReference type="AlphaFoldDB" id="A0ABD5U2D3"/>
<dbReference type="SUPFAM" id="SSF53720">
    <property type="entry name" value="ALDH-like"/>
    <property type="match status" value="1"/>
</dbReference>
<evidence type="ECO:0000313" key="3">
    <source>
        <dbReference type="EMBL" id="MFC6825289.1"/>
    </source>
</evidence>
<proteinExistence type="predicted"/>
<feature type="domain" description="Aldehyde dehydrogenase" evidence="2">
    <location>
        <begin position="5"/>
        <end position="61"/>
    </location>
</feature>
<keyword evidence="4" id="KW-1185">Reference proteome</keyword>
<feature type="region of interest" description="Disordered" evidence="1">
    <location>
        <begin position="1"/>
        <end position="27"/>
    </location>
</feature>
<dbReference type="Proteomes" id="UP001596408">
    <property type="component" value="Unassembled WGS sequence"/>
</dbReference>
<evidence type="ECO:0000256" key="1">
    <source>
        <dbReference type="SAM" id="MobiDB-lite"/>
    </source>
</evidence>
<dbReference type="InterPro" id="IPR016162">
    <property type="entry name" value="Ald_DH_N"/>
</dbReference>
<dbReference type="InterPro" id="IPR015590">
    <property type="entry name" value="Aldehyde_DH_dom"/>
</dbReference>
<feature type="compositionally biased region" description="Polar residues" evidence="1">
    <location>
        <begin position="71"/>
        <end position="82"/>
    </location>
</feature>
<protein>
    <submittedName>
        <fullName evidence="3">Aldehyde dehydrogenase family protein</fullName>
    </submittedName>
</protein>
<reference evidence="3 4" key="1">
    <citation type="journal article" date="2019" name="Int. J. Syst. Evol. Microbiol.">
        <title>The Global Catalogue of Microorganisms (GCM) 10K type strain sequencing project: providing services to taxonomists for standard genome sequencing and annotation.</title>
        <authorList>
            <consortium name="The Broad Institute Genomics Platform"/>
            <consortium name="The Broad Institute Genome Sequencing Center for Infectious Disease"/>
            <person name="Wu L."/>
            <person name="Ma J."/>
        </authorList>
    </citation>
    <scope>NUCLEOTIDE SEQUENCE [LARGE SCALE GENOMIC DNA]</scope>
    <source>
        <strain evidence="3 4">YIM 94188</strain>
    </source>
</reference>
<dbReference type="InterPro" id="IPR016161">
    <property type="entry name" value="Ald_DH/histidinol_DH"/>
</dbReference>
<dbReference type="Pfam" id="PF00171">
    <property type="entry name" value="Aldedh"/>
    <property type="match status" value="1"/>
</dbReference>
<evidence type="ECO:0000313" key="4">
    <source>
        <dbReference type="Proteomes" id="UP001596408"/>
    </source>
</evidence>
<gene>
    <name evidence="3" type="ORF">ACFQEV_09850</name>
</gene>
<comment type="caution">
    <text evidence="3">The sequence shown here is derived from an EMBL/GenBank/DDBJ whole genome shotgun (WGS) entry which is preliminary data.</text>
</comment>
<dbReference type="EMBL" id="JBHSXH010000014">
    <property type="protein sequence ID" value="MFC6825289.1"/>
    <property type="molecule type" value="Genomic_DNA"/>
</dbReference>
<feature type="compositionally biased region" description="Polar residues" evidence="1">
    <location>
        <begin position="48"/>
        <end position="58"/>
    </location>
</feature>